<feature type="domain" description="HTH tetR-type" evidence="3">
    <location>
        <begin position="18"/>
        <end position="78"/>
    </location>
</feature>
<feature type="DNA-binding region" description="H-T-H motif" evidence="2">
    <location>
        <begin position="41"/>
        <end position="60"/>
    </location>
</feature>
<evidence type="ECO:0000259" key="3">
    <source>
        <dbReference type="PROSITE" id="PS50977"/>
    </source>
</evidence>
<dbReference type="Proteomes" id="UP000010411">
    <property type="component" value="Unassembled WGS sequence"/>
</dbReference>
<dbReference type="SUPFAM" id="SSF46689">
    <property type="entry name" value="Homeodomain-like"/>
    <property type="match status" value="1"/>
</dbReference>
<dbReference type="AlphaFoldDB" id="L1KIL0"/>
<evidence type="ECO:0000256" key="1">
    <source>
        <dbReference type="ARBA" id="ARBA00023125"/>
    </source>
</evidence>
<protein>
    <submittedName>
        <fullName evidence="4">Transcriptional regulator, TetR family</fullName>
    </submittedName>
</protein>
<dbReference type="OrthoDB" id="3635456at2"/>
<organism evidence="4 5">
    <name type="scientific">Streptomyces ipomoeae 91-03</name>
    <dbReference type="NCBI Taxonomy" id="698759"/>
    <lineage>
        <taxon>Bacteria</taxon>
        <taxon>Bacillati</taxon>
        <taxon>Actinomycetota</taxon>
        <taxon>Actinomycetes</taxon>
        <taxon>Kitasatosporales</taxon>
        <taxon>Streptomycetaceae</taxon>
        <taxon>Streptomyces</taxon>
    </lineage>
</organism>
<comment type="caution">
    <text evidence="4">The sequence shown here is derived from an EMBL/GenBank/DDBJ whole genome shotgun (WGS) entry which is preliminary data.</text>
</comment>
<accession>L1KIL0</accession>
<dbReference type="PROSITE" id="PS50977">
    <property type="entry name" value="HTH_TETR_2"/>
    <property type="match status" value="1"/>
</dbReference>
<keyword evidence="5" id="KW-1185">Reference proteome</keyword>
<dbReference type="Gene3D" id="1.10.357.10">
    <property type="entry name" value="Tetracycline Repressor, domain 2"/>
    <property type="match status" value="1"/>
</dbReference>
<evidence type="ECO:0000256" key="2">
    <source>
        <dbReference type="PROSITE-ProRule" id="PRU00335"/>
    </source>
</evidence>
<dbReference type="GO" id="GO:0003677">
    <property type="term" value="F:DNA binding"/>
    <property type="evidence" value="ECO:0007669"/>
    <property type="project" value="UniProtKB-UniRule"/>
</dbReference>
<reference evidence="4 5" key="1">
    <citation type="submission" date="2012-11" db="EMBL/GenBank/DDBJ databases">
        <authorList>
            <person name="Huguet-Tapia J.C."/>
            <person name="Durkin A.S."/>
            <person name="Pettis G.S."/>
            <person name="Badger J.H."/>
        </authorList>
    </citation>
    <scope>NUCLEOTIDE SEQUENCE [LARGE SCALE GENOMIC DNA]</scope>
    <source>
        <strain evidence="4 5">91-03</strain>
    </source>
</reference>
<evidence type="ECO:0000313" key="4">
    <source>
        <dbReference type="EMBL" id="EKX60661.1"/>
    </source>
</evidence>
<name>L1KIL0_9ACTN</name>
<evidence type="ECO:0000313" key="5">
    <source>
        <dbReference type="Proteomes" id="UP000010411"/>
    </source>
</evidence>
<dbReference type="InterPro" id="IPR001647">
    <property type="entry name" value="HTH_TetR"/>
</dbReference>
<dbReference type="Pfam" id="PF00440">
    <property type="entry name" value="TetR_N"/>
    <property type="match status" value="1"/>
</dbReference>
<proteinExistence type="predicted"/>
<keyword evidence="1 2" id="KW-0238">DNA-binding</keyword>
<sequence>MTEEEMTARQRAAETKRRRTRQSIVLATLDLYGDADEGDYTREQIADAADVSVATLYNHFTYKYDILQAAHERLLAPVIQPLVRGAEDGTYNPSEPVEELIRYTYAVAKMSNSCRALTVALVDSRYAVPPKDRYFNGGYRDVGSHIAEGMAVITYNRAPFCRAEAKGFQDGYLHAVSSTTTAYHARALLEELRDSFQYPDEDMMAESAAKTVLSELLPATLMGSDAHFIAEAIRSVERIRPKVDEWYEKMKQREDLAGW</sequence>
<dbReference type="EMBL" id="AEJC01000638">
    <property type="protein sequence ID" value="EKX60661.1"/>
    <property type="molecule type" value="Genomic_DNA"/>
</dbReference>
<gene>
    <name evidence="4" type="ORF">STRIP9103_01227</name>
</gene>
<dbReference type="InterPro" id="IPR009057">
    <property type="entry name" value="Homeodomain-like_sf"/>
</dbReference>
<dbReference type="RefSeq" id="WP_009339732.1">
    <property type="nucleotide sequence ID" value="NZ_AEJC01000638.1"/>
</dbReference>
<dbReference type="PATRIC" id="fig|698759.3.peg.8673"/>